<comment type="caution">
    <text evidence="1">The sequence shown here is derived from an EMBL/GenBank/DDBJ whole genome shotgun (WGS) entry which is preliminary data.</text>
</comment>
<gene>
    <name evidence="1" type="ORF">GE061_013829</name>
</gene>
<evidence type="ECO:0000313" key="2">
    <source>
        <dbReference type="Proteomes" id="UP000466442"/>
    </source>
</evidence>
<accession>A0A6A4K9F0</accession>
<organism evidence="1 2">
    <name type="scientific">Apolygus lucorum</name>
    <name type="common">Small green plant bug</name>
    <name type="synonym">Lygocoris lucorum</name>
    <dbReference type="NCBI Taxonomy" id="248454"/>
    <lineage>
        <taxon>Eukaryota</taxon>
        <taxon>Metazoa</taxon>
        <taxon>Ecdysozoa</taxon>
        <taxon>Arthropoda</taxon>
        <taxon>Hexapoda</taxon>
        <taxon>Insecta</taxon>
        <taxon>Pterygota</taxon>
        <taxon>Neoptera</taxon>
        <taxon>Paraneoptera</taxon>
        <taxon>Hemiptera</taxon>
        <taxon>Heteroptera</taxon>
        <taxon>Panheteroptera</taxon>
        <taxon>Cimicomorpha</taxon>
        <taxon>Miridae</taxon>
        <taxon>Mirini</taxon>
        <taxon>Apolygus</taxon>
    </lineage>
</organism>
<dbReference type="Proteomes" id="UP000466442">
    <property type="component" value="Linkage Group LG5"/>
</dbReference>
<name>A0A6A4K9F0_APOLU</name>
<evidence type="ECO:0000313" key="1">
    <source>
        <dbReference type="EMBL" id="KAF6210720.1"/>
    </source>
</evidence>
<dbReference type="EMBL" id="WIXP02000005">
    <property type="protein sequence ID" value="KAF6210720.1"/>
    <property type="molecule type" value="Genomic_DNA"/>
</dbReference>
<reference evidence="1" key="1">
    <citation type="journal article" date="2021" name="Mol. Ecol. Resour.">
        <title>Apolygus lucorum genome provides insights into omnivorousness and mesophyll feeding.</title>
        <authorList>
            <person name="Liu Y."/>
            <person name="Liu H."/>
            <person name="Wang H."/>
            <person name="Huang T."/>
            <person name="Liu B."/>
            <person name="Yang B."/>
            <person name="Yin L."/>
            <person name="Li B."/>
            <person name="Zhang Y."/>
            <person name="Zhang S."/>
            <person name="Jiang F."/>
            <person name="Zhang X."/>
            <person name="Ren Y."/>
            <person name="Wang B."/>
            <person name="Wang S."/>
            <person name="Lu Y."/>
            <person name="Wu K."/>
            <person name="Fan W."/>
            <person name="Wang G."/>
        </authorList>
    </citation>
    <scope>NUCLEOTIDE SEQUENCE</scope>
    <source>
        <strain evidence="1">12Hb</strain>
    </source>
</reference>
<proteinExistence type="predicted"/>
<dbReference type="AlphaFoldDB" id="A0A6A4K9F0"/>
<sequence>MGGLHRSSFTLEAWTPHNTEAVTMSTRFGVIYKRRGSYTSIQEDQTVSIPSCLRELKRICSKRSDLISYRNAAGLPLFRMKNKEEESQQMKVSFYVIGTPLLLMSWWKHPWQ</sequence>
<protein>
    <submittedName>
        <fullName evidence="1">Uncharacterized protein</fullName>
    </submittedName>
</protein>
<keyword evidence="2" id="KW-1185">Reference proteome</keyword>